<evidence type="ECO:0000313" key="6">
    <source>
        <dbReference type="EMBL" id="CAD8738283.1"/>
    </source>
</evidence>
<evidence type="ECO:0000256" key="1">
    <source>
        <dbReference type="ARBA" id="ARBA00022553"/>
    </source>
</evidence>
<feature type="region of interest" description="Disordered" evidence="3">
    <location>
        <begin position="87"/>
        <end position="145"/>
    </location>
</feature>
<dbReference type="InterPro" id="IPR052240">
    <property type="entry name" value="SAP_domain_ribonucleoprotein"/>
</dbReference>
<keyword evidence="4" id="KW-0732">Signal</keyword>
<feature type="region of interest" description="Disordered" evidence="3">
    <location>
        <begin position="731"/>
        <end position="775"/>
    </location>
</feature>
<feature type="compositionally biased region" description="Basic and acidic residues" evidence="3">
    <location>
        <begin position="95"/>
        <end position="128"/>
    </location>
</feature>
<dbReference type="AlphaFoldDB" id="A0A6U2EZG6"/>
<dbReference type="InterPro" id="IPR003034">
    <property type="entry name" value="SAP_dom"/>
</dbReference>
<dbReference type="EMBL" id="HBFK01007901">
    <property type="protein sequence ID" value="CAD8738283.1"/>
    <property type="molecule type" value="Transcribed_RNA"/>
</dbReference>
<feature type="compositionally biased region" description="Polar residues" evidence="3">
    <location>
        <begin position="733"/>
        <end position="759"/>
    </location>
</feature>
<feature type="chain" id="PRO_5035676999" description="SAP domain-containing protein" evidence="4">
    <location>
        <begin position="20"/>
        <end position="775"/>
    </location>
</feature>
<evidence type="ECO:0000259" key="5">
    <source>
        <dbReference type="PROSITE" id="PS50800"/>
    </source>
</evidence>
<dbReference type="Gene3D" id="1.10.720.30">
    <property type="entry name" value="SAP domain"/>
    <property type="match status" value="1"/>
</dbReference>
<accession>A0A6U2EZG6</accession>
<comment type="similarity">
    <text evidence="2">Belongs to the SAP domain-containing ribonucleoprotein family.</text>
</comment>
<sequence length="775" mass="83221">MTSLLRVLLLALSTALCVAGRNPSCSLKQSPVSSSSATLRMSLRGGAAADVSKMKIGELQSALKARGLPSSGVKSDLAKRLQEHMDQDADNAEMDSMKRPLPLDRTPVDDDAAKRPRSEEEEGTDVHQSRGNQATPVPPSPPKLTAKVLVDSEEGGLVRVLYCFNIKDKLRKAGFSFDKESKAWTFPAQLMADKLQVGSPKHITQEAVLRLVEQEHLMDLDAIPGVSTAAAEADASLVVAVADGMVRVTGNTYPFRDKLRSAGFRWDAASQSWGRPEESVQEALAAAGLPAECTQESVTTMIETTEIVPPQQKNDEAAAPKPPPEILVQGEEVHVTNSYDIKDELRKIGFHWNTETKGWARNAQEVLSLLSLSSPTDITVDALLDAAKAVAPTPPSLTIDGGMVLVRQSYNVKEELKAAGFQWDKDASAWTMPIDSAKTLCGADDESGVTVESVVEASAKILEQNGGAAAKAASPSAPAKQAAEPSIRVVDGQIQVLNSYSVKESLKALSFQWSVEDGVWTHPAADVVALLGVESEAQVTVALLVNAAKNAPAKANVARPEAYVTCTNEDALVFNGYDVKDRLKSLGFRWDGDKGAWTKPLQELLSNLGVEGEENVTMEAILKKCDQAGPPPPRDTSFVQQAQKSPQVVVNDADKTVRVLNSYSVKDDLKELAFQYDQEAKYWYKGIADVKTMLGLSDQSDVTLDLLLAKAEEVRTKGHAIGTEGNVAAFLQRSPSPGRTDTNPGDQLEQLSSMGNSAQGHAALHSPHRTPSAVH</sequence>
<dbReference type="SUPFAM" id="SSF68906">
    <property type="entry name" value="SAP domain"/>
    <property type="match status" value="1"/>
</dbReference>
<protein>
    <recommendedName>
        <fullName evidence="5">SAP domain-containing protein</fullName>
    </recommendedName>
</protein>
<organism evidence="6">
    <name type="scientific">Hemiselmis andersenii</name>
    <name type="common">Cryptophyte alga</name>
    <dbReference type="NCBI Taxonomy" id="464988"/>
    <lineage>
        <taxon>Eukaryota</taxon>
        <taxon>Cryptophyceae</taxon>
        <taxon>Cryptomonadales</taxon>
        <taxon>Hemiselmidaceae</taxon>
        <taxon>Hemiselmis</taxon>
    </lineage>
</organism>
<dbReference type="SMART" id="SM00513">
    <property type="entry name" value="SAP"/>
    <property type="match status" value="1"/>
</dbReference>
<proteinExistence type="inferred from homology"/>
<dbReference type="EMBL" id="HBFX01028701">
    <property type="protein sequence ID" value="CAD8965288.1"/>
    <property type="molecule type" value="Transcribed_RNA"/>
</dbReference>
<evidence type="ECO:0000313" key="7">
    <source>
        <dbReference type="EMBL" id="CAD8965288.1"/>
    </source>
</evidence>
<dbReference type="PANTHER" id="PTHR46551">
    <property type="entry name" value="SAP DOMAIN-CONTAINING RIBONUCLEOPROTEIN"/>
    <property type="match status" value="1"/>
</dbReference>
<dbReference type="GO" id="GO:0005634">
    <property type="term" value="C:nucleus"/>
    <property type="evidence" value="ECO:0007669"/>
    <property type="project" value="TreeGrafter"/>
</dbReference>
<keyword evidence="1" id="KW-0597">Phosphoprotein</keyword>
<dbReference type="PANTHER" id="PTHR46551:SF1">
    <property type="entry name" value="SAP DOMAIN-CONTAINING RIBONUCLEOPROTEIN"/>
    <property type="match status" value="1"/>
</dbReference>
<name>A0A6U2EZG6_HEMAN</name>
<evidence type="ECO:0000256" key="4">
    <source>
        <dbReference type="SAM" id="SignalP"/>
    </source>
</evidence>
<dbReference type="Pfam" id="PF02037">
    <property type="entry name" value="SAP"/>
    <property type="match status" value="1"/>
</dbReference>
<evidence type="ECO:0000256" key="2">
    <source>
        <dbReference type="ARBA" id="ARBA00046328"/>
    </source>
</evidence>
<gene>
    <name evidence="7" type="ORF">HAND00432_LOCUS17303</name>
    <name evidence="6" type="ORF">HAND1043_LOCUS4775</name>
</gene>
<dbReference type="InterPro" id="IPR036361">
    <property type="entry name" value="SAP_dom_sf"/>
</dbReference>
<dbReference type="PROSITE" id="PS50800">
    <property type="entry name" value="SAP"/>
    <property type="match status" value="1"/>
</dbReference>
<feature type="domain" description="SAP" evidence="5">
    <location>
        <begin position="51"/>
        <end position="85"/>
    </location>
</feature>
<evidence type="ECO:0000256" key="3">
    <source>
        <dbReference type="SAM" id="MobiDB-lite"/>
    </source>
</evidence>
<dbReference type="GO" id="GO:0016973">
    <property type="term" value="P:poly(A)+ mRNA export from nucleus"/>
    <property type="evidence" value="ECO:0007669"/>
    <property type="project" value="TreeGrafter"/>
</dbReference>
<feature type="signal peptide" evidence="4">
    <location>
        <begin position="1"/>
        <end position="19"/>
    </location>
</feature>
<reference evidence="6" key="1">
    <citation type="submission" date="2021-01" db="EMBL/GenBank/DDBJ databases">
        <authorList>
            <person name="Corre E."/>
            <person name="Pelletier E."/>
            <person name="Niang G."/>
            <person name="Scheremetjew M."/>
            <person name="Finn R."/>
            <person name="Kale V."/>
            <person name="Holt S."/>
            <person name="Cochrane G."/>
            <person name="Meng A."/>
            <person name="Brown T."/>
            <person name="Cohen L."/>
        </authorList>
    </citation>
    <scope>NUCLEOTIDE SEQUENCE</scope>
    <source>
        <strain evidence="6">CCMP441</strain>
        <strain evidence="7">CCMP644</strain>
    </source>
</reference>